<evidence type="ECO:0000313" key="2">
    <source>
        <dbReference type="Proteomes" id="UP000306102"/>
    </source>
</evidence>
<keyword evidence="2" id="KW-1185">Reference proteome</keyword>
<reference evidence="1 2" key="1">
    <citation type="journal article" date="2018" name="Proc. Natl. Acad. Sci. U.S.A.">
        <title>Draft genome sequence of Camellia sinensis var. sinensis provides insights into the evolution of the tea genome and tea quality.</title>
        <authorList>
            <person name="Wei C."/>
            <person name="Yang H."/>
            <person name="Wang S."/>
            <person name="Zhao J."/>
            <person name="Liu C."/>
            <person name="Gao L."/>
            <person name="Xia E."/>
            <person name="Lu Y."/>
            <person name="Tai Y."/>
            <person name="She G."/>
            <person name="Sun J."/>
            <person name="Cao H."/>
            <person name="Tong W."/>
            <person name="Gao Q."/>
            <person name="Li Y."/>
            <person name="Deng W."/>
            <person name="Jiang X."/>
            <person name="Wang W."/>
            <person name="Chen Q."/>
            <person name="Zhang S."/>
            <person name="Li H."/>
            <person name="Wu J."/>
            <person name="Wang P."/>
            <person name="Li P."/>
            <person name="Shi C."/>
            <person name="Zheng F."/>
            <person name="Jian J."/>
            <person name="Huang B."/>
            <person name="Shan D."/>
            <person name="Shi M."/>
            <person name="Fang C."/>
            <person name="Yue Y."/>
            <person name="Li F."/>
            <person name="Li D."/>
            <person name="Wei S."/>
            <person name="Han B."/>
            <person name="Jiang C."/>
            <person name="Yin Y."/>
            <person name="Xia T."/>
            <person name="Zhang Z."/>
            <person name="Bennetzen J.L."/>
            <person name="Zhao S."/>
            <person name="Wan X."/>
        </authorList>
    </citation>
    <scope>NUCLEOTIDE SEQUENCE [LARGE SCALE GENOMIC DNA]</scope>
    <source>
        <strain evidence="2">cv. Shuchazao</strain>
        <tissue evidence="1">Leaf</tissue>
    </source>
</reference>
<name>A0A4S4DPU1_CAMSN</name>
<proteinExistence type="predicted"/>
<sequence>MACEMENDSVEEMDIEILSLMWPEDINEAGKKFNIERPGADQDMLEEVTIIEEKTMVNFKRLSELSNYSEKGLSQLAHLVKNWEYKQANADRLLREELDNLSKQRQGVELKQLEIFEEYRFEEESYSGDKRPISILDAIYDILPDVPRRRNDMVVQNKGQEIEAEIKSCGSVSSIIIFRVCTRRIWHMHSSNSLIFQDIIGKTDVEIFTSAGVKESQDFKREVLKRGVPAKREITFETELFGSKTFLIYVEPVFSNAGDTIGVNYMGMDVTD</sequence>
<comment type="caution">
    <text evidence="1">The sequence shown here is derived from an EMBL/GenBank/DDBJ whole genome shotgun (WGS) entry which is preliminary data.</text>
</comment>
<accession>A0A4S4DPU1</accession>
<protein>
    <submittedName>
        <fullName evidence="1">Uncharacterized protein</fullName>
    </submittedName>
</protein>
<dbReference type="EMBL" id="SDRB02010678">
    <property type="protein sequence ID" value="THG05005.1"/>
    <property type="molecule type" value="Genomic_DNA"/>
</dbReference>
<dbReference type="STRING" id="542762.A0A4S4DPU1"/>
<evidence type="ECO:0000313" key="1">
    <source>
        <dbReference type="EMBL" id="THG05005.1"/>
    </source>
</evidence>
<dbReference type="AlphaFoldDB" id="A0A4S4DPU1"/>
<dbReference type="Proteomes" id="UP000306102">
    <property type="component" value="Unassembled WGS sequence"/>
</dbReference>
<organism evidence="1 2">
    <name type="scientific">Camellia sinensis var. sinensis</name>
    <name type="common">China tea</name>
    <dbReference type="NCBI Taxonomy" id="542762"/>
    <lineage>
        <taxon>Eukaryota</taxon>
        <taxon>Viridiplantae</taxon>
        <taxon>Streptophyta</taxon>
        <taxon>Embryophyta</taxon>
        <taxon>Tracheophyta</taxon>
        <taxon>Spermatophyta</taxon>
        <taxon>Magnoliopsida</taxon>
        <taxon>eudicotyledons</taxon>
        <taxon>Gunneridae</taxon>
        <taxon>Pentapetalae</taxon>
        <taxon>asterids</taxon>
        <taxon>Ericales</taxon>
        <taxon>Theaceae</taxon>
        <taxon>Camellia</taxon>
    </lineage>
</organism>
<gene>
    <name evidence="1" type="ORF">TEA_014503</name>
</gene>